<dbReference type="Proteomes" id="UP001156389">
    <property type="component" value="Unassembled WGS sequence"/>
</dbReference>
<dbReference type="RefSeq" id="WP_260219855.1">
    <property type="nucleotide sequence ID" value="NZ_JAJAGO010000010.1"/>
</dbReference>
<dbReference type="GO" id="GO:0032259">
    <property type="term" value="P:methylation"/>
    <property type="evidence" value="ECO:0007669"/>
    <property type="project" value="UniProtKB-KW"/>
</dbReference>
<protein>
    <submittedName>
        <fullName evidence="5">Methyltransferase domain-containing protein</fullName>
    </submittedName>
</protein>
<evidence type="ECO:0000256" key="3">
    <source>
        <dbReference type="ARBA" id="ARBA00022691"/>
    </source>
</evidence>
<dbReference type="GO" id="GO:0008168">
    <property type="term" value="F:methyltransferase activity"/>
    <property type="evidence" value="ECO:0007669"/>
    <property type="project" value="UniProtKB-KW"/>
</dbReference>
<proteinExistence type="predicted"/>
<sequence length="245" mass="27273">MPEKPTFALEDVDFEATYQGKPPVKGKETSFGVTPWDIGEPQPLVVELERSGQLKGEILDAGCGLGENALFLAGKGHRVTGIDAAQTALDKARRLAEERDASVEFVRSDATTLTELDDERFTSVLDSTLYHCLTEDKQRDYAAALHRVTKPGAQLHLFCFADTATGFRLPQFLVSRQNLRTNLGPHWDIHDIRPAQYTTSLTRETIVAMDARFADIGISINPDEVEVDEQGRVQATVWHLHATRR</sequence>
<evidence type="ECO:0000313" key="5">
    <source>
        <dbReference type="EMBL" id="MCT2592532.1"/>
    </source>
</evidence>
<dbReference type="InterPro" id="IPR041698">
    <property type="entry name" value="Methyltransf_25"/>
</dbReference>
<evidence type="ECO:0000256" key="1">
    <source>
        <dbReference type="ARBA" id="ARBA00022603"/>
    </source>
</evidence>
<reference evidence="5 6" key="1">
    <citation type="submission" date="2021-10" db="EMBL/GenBank/DDBJ databases">
        <title>Streptomyces gossypii sp. nov., isolated from soil collected from cotton field.</title>
        <authorList>
            <person name="Ge X."/>
            <person name="Chen X."/>
            <person name="Liu W."/>
        </authorList>
    </citation>
    <scope>NUCLEOTIDE SEQUENCE [LARGE SCALE GENOMIC DNA]</scope>
    <source>
        <strain evidence="5 6">N2-109</strain>
    </source>
</reference>
<keyword evidence="6" id="KW-1185">Reference proteome</keyword>
<dbReference type="EMBL" id="JAJAGO010000010">
    <property type="protein sequence ID" value="MCT2592532.1"/>
    <property type="molecule type" value="Genomic_DNA"/>
</dbReference>
<gene>
    <name evidence="5" type="ORF">LHJ74_21915</name>
</gene>
<dbReference type="PANTHER" id="PTHR43464:SF19">
    <property type="entry name" value="UBIQUINONE BIOSYNTHESIS O-METHYLTRANSFERASE, MITOCHONDRIAL"/>
    <property type="match status" value="1"/>
</dbReference>
<evidence type="ECO:0000259" key="4">
    <source>
        <dbReference type="Pfam" id="PF13649"/>
    </source>
</evidence>
<dbReference type="SUPFAM" id="SSF53335">
    <property type="entry name" value="S-adenosyl-L-methionine-dependent methyltransferases"/>
    <property type="match status" value="1"/>
</dbReference>
<dbReference type="PANTHER" id="PTHR43464">
    <property type="entry name" value="METHYLTRANSFERASE"/>
    <property type="match status" value="1"/>
</dbReference>
<dbReference type="Pfam" id="PF13649">
    <property type="entry name" value="Methyltransf_25"/>
    <property type="match status" value="1"/>
</dbReference>
<comment type="caution">
    <text evidence="5">The sequence shown here is derived from an EMBL/GenBank/DDBJ whole genome shotgun (WGS) entry which is preliminary data.</text>
</comment>
<keyword evidence="1 5" id="KW-0489">Methyltransferase</keyword>
<organism evidence="5 6">
    <name type="scientific">Streptomyces gossypii</name>
    <dbReference type="NCBI Taxonomy" id="2883101"/>
    <lineage>
        <taxon>Bacteria</taxon>
        <taxon>Bacillati</taxon>
        <taxon>Actinomycetota</taxon>
        <taxon>Actinomycetes</taxon>
        <taxon>Kitasatosporales</taxon>
        <taxon>Streptomycetaceae</taxon>
        <taxon>Streptomyces</taxon>
    </lineage>
</organism>
<name>A0ABT2JXB0_9ACTN</name>
<dbReference type="InterPro" id="IPR029063">
    <property type="entry name" value="SAM-dependent_MTases_sf"/>
</dbReference>
<keyword evidence="2" id="KW-0808">Transferase</keyword>
<accession>A0ABT2JXB0</accession>
<dbReference type="Gene3D" id="3.40.50.150">
    <property type="entry name" value="Vaccinia Virus protein VP39"/>
    <property type="match status" value="1"/>
</dbReference>
<evidence type="ECO:0000256" key="2">
    <source>
        <dbReference type="ARBA" id="ARBA00022679"/>
    </source>
</evidence>
<dbReference type="CDD" id="cd02440">
    <property type="entry name" value="AdoMet_MTases"/>
    <property type="match status" value="1"/>
</dbReference>
<evidence type="ECO:0000313" key="6">
    <source>
        <dbReference type="Proteomes" id="UP001156389"/>
    </source>
</evidence>
<feature type="domain" description="Methyltransferase" evidence="4">
    <location>
        <begin position="58"/>
        <end position="152"/>
    </location>
</feature>
<keyword evidence="3" id="KW-0949">S-adenosyl-L-methionine</keyword>